<reference evidence="2" key="1">
    <citation type="submission" date="2018-08" db="EMBL/GenBank/DDBJ databases">
        <authorList>
            <person name="Ashton P.M."/>
            <person name="Dallman T."/>
            <person name="Nair S."/>
            <person name="De Pinna E."/>
            <person name="Peters T."/>
            <person name="Grant K."/>
        </authorList>
    </citation>
    <scope>NUCLEOTIDE SEQUENCE [LARGE SCALE GENOMIC DNA]</scope>
    <source>
        <strain evidence="2">294779</strain>
    </source>
</reference>
<dbReference type="Proteomes" id="UP000839735">
    <property type="component" value="Unassembled WGS sequence"/>
</dbReference>
<keyword evidence="1" id="KW-0732">Signal</keyword>
<dbReference type="AlphaFoldDB" id="A0A5Y1YER5"/>
<dbReference type="NCBIfam" id="TIGR03765">
    <property type="entry name" value="ICE_PFL_4695"/>
    <property type="match status" value="1"/>
</dbReference>
<gene>
    <name evidence="2" type="ORF">CTQ69_25085</name>
</gene>
<dbReference type="InterPro" id="IPR021300">
    <property type="entry name" value="Integr_conj_element_PFL4695"/>
</dbReference>
<dbReference type="Pfam" id="PF11072">
    <property type="entry name" value="DUF2859"/>
    <property type="match status" value="1"/>
</dbReference>
<organism evidence="2">
    <name type="scientific">Salmonella diarizonae</name>
    <dbReference type="NCBI Taxonomy" id="59204"/>
    <lineage>
        <taxon>Bacteria</taxon>
        <taxon>Pseudomonadati</taxon>
        <taxon>Pseudomonadota</taxon>
        <taxon>Gammaproteobacteria</taxon>
        <taxon>Enterobacterales</taxon>
        <taxon>Enterobacteriaceae</taxon>
        <taxon>Salmonella</taxon>
    </lineage>
</organism>
<evidence type="ECO:0000313" key="2">
    <source>
        <dbReference type="EMBL" id="ECC3917172.1"/>
    </source>
</evidence>
<comment type="caution">
    <text evidence="2">The sequence shown here is derived from an EMBL/GenBank/DDBJ whole genome shotgun (WGS) entry which is preliminary data.</text>
</comment>
<sequence length="165" mass="17257">MLKPLFSAFMLVFSLPSVAALTVVADLGGELTAPLLAPVAPVSGQDIPAVSASPRPLNDAVFPVVSARMEPGVITPRSLSLPGMTPLFIIGDDATSQRWLAEHLAQLVSLNATGLVVNVDSAVRFAAMQQQAEGLTLLPVSGDDLAQRLQLETYPVLITDTGLSQ</sequence>
<accession>A0A5Y1YER5</accession>
<evidence type="ECO:0000256" key="1">
    <source>
        <dbReference type="SAM" id="SignalP"/>
    </source>
</evidence>
<name>A0A5Y1YER5_SALDZ</name>
<proteinExistence type="predicted"/>
<feature type="chain" id="PRO_5024973358" evidence="1">
    <location>
        <begin position="20"/>
        <end position="165"/>
    </location>
</feature>
<protein>
    <submittedName>
        <fullName evidence="2">Integrating conjugative element protein</fullName>
    </submittedName>
</protein>
<feature type="signal peptide" evidence="1">
    <location>
        <begin position="1"/>
        <end position="19"/>
    </location>
</feature>
<dbReference type="EMBL" id="AAIBIC010000049">
    <property type="protein sequence ID" value="ECC3917172.1"/>
    <property type="molecule type" value="Genomic_DNA"/>
</dbReference>